<keyword evidence="2" id="KW-1185">Reference proteome</keyword>
<comment type="caution">
    <text evidence="1">The sequence shown here is derived from an EMBL/GenBank/DDBJ whole genome shotgun (WGS) entry which is preliminary data.</text>
</comment>
<dbReference type="AlphaFoldDB" id="A0A2W1JJR0"/>
<reference evidence="1 2" key="1">
    <citation type="journal article" date="2018" name="Sci. Rep.">
        <title>A novel species of the marine cyanobacterium Acaryochloris with a unique pigment content and lifestyle.</title>
        <authorList>
            <person name="Partensky F."/>
            <person name="Six C."/>
            <person name="Ratin M."/>
            <person name="Garczarek L."/>
            <person name="Vaulot D."/>
            <person name="Probert I."/>
            <person name="Calteau A."/>
            <person name="Gourvil P."/>
            <person name="Marie D."/>
            <person name="Grebert T."/>
            <person name="Bouchier C."/>
            <person name="Le Panse S."/>
            <person name="Gachenot M."/>
            <person name="Rodriguez F."/>
            <person name="Garrido J.L."/>
        </authorList>
    </citation>
    <scope>NUCLEOTIDE SEQUENCE [LARGE SCALE GENOMIC DNA]</scope>
    <source>
        <strain evidence="1 2">RCC1774</strain>
    </source>
</reference>
<protein>
    <submittedName>
        <fullName evidence="1">Uncharacterized protein</fullName>
    </submittedName>
</protein>
<evidence type="ECO:0000313" key="1">
    <source>
        <dbReference type="EMBL" id="PZD73673.1"/>
    </source>
</evidence>
<evidence type="ECO:0000313" key="2">
    <source>
        <dbReference type="Proteomes" id="UP000248857"/>
    </source>
</evidence>
<name>A0A2W1JJR0_9CYAN</name>
<gene>
    <name evidence="1" type="ORF">C1752_01956</name>
</gene>
<organism evidence="1 2">
    <name type="scientific">Acaryochloris thomasi RCC1774</name>
    <dbReference type="NCBI Taxonomy" id="1764569"/>
    <lineage>
        <taxon>Bacteria</taxon>
        <taxon>Bacillati</taxon>
        <taxon>Cyanobacteriota</taxon>
        <taxon>Cyanophyceae</taxon>
        <taxon>Acaryochloridales</taxon>
        <taxon>Acaryochloridaceae</taxon>
        <taxon>Acaryochloris</taxon>
        <taxon>Acaryochloris thomasi</taxon>
    </lineage>
</organism>
<dbReference type="Proteomes" id="UP000248857">
    <property type="component" value="Unassembled WGS sequence"/>
</dbReference>
<sequence length="70" mass="7667">MSLFLPFCFATGMALDSLCIDMPFCFFVIPFLGCGFPDFSFATESAGERLVDVVLWQATVGVDVREFAGI</sequence>
<accession>A0A2W1JJR0</accession>
<dbReference type="EMBL" id="PQWO01000005">
    <property type="protein sequence ID" value="PZD73673.1"/>
    <property type="molecule type" value="Genomic_DNA"/>
</dbReference>
<proteinExistence type="predicted"/>